<evidence type="ECO:0000313" key="2">
    <source>
        <dbReference type="Proteomes" id="UP000775213"/>
    </source>
</evidence>
<dbReference type="Proteomes" id="UP000775213">
    <property type="component" value="Unassembled WGS sequence"/>
</dbReference>
<name>A0AAV7GQS7_DENCH</name>
<dbReference type="PANTHER" id="PTHR35714">
    <property type="entry name" value="OS02G0715300 PROTEIN"/>
    <property type="match status" value="1"/>
</dbReference>
<sequence>MGSLMVENIPKKSFIPSISPKDQNLPISQTTNKLDTNLFGLRRRISSFSSSAASTWGTLCRCKSAPAFIGEDARGPLQRWWIWGLAWLLAIKPGFPKDLEMNEEEALMLSFKRKGSLRHIFFKIGSDVRRIARSETLPTTYR</sequence>
<proteinExistence type="predicted"/>
<keyword evidence="2" id="KW-1185">Reference proteome</keyword>
<comment type="caution">
    <text evidence="1">The sequence shown here is derived from an EMBL/GenBank/DDBJ whole genome shotgun (WGS) entry which is preliminary data.</text>
</comment>
<evidence type="ECO:0000313" key="1">
    <source>
        <dbReference type="EMBL" id="KAH0458712.1"/>
    </source>
</evidence>
<dbReference type="AlphaFoldDB" id="A0AAV7GQS7"/>
<dbReference type="EMBL" id="JAGFBR010000011">
    <property type="protein sequence ID" value="KAH0458712.1"/>
    <property type="molecule type" value="Genomic_DNA"/>
</dbReference>
<protein>
    <submittedName>
        <fullName evidence="1">Uncharacterized protein</fullName>
    </submittedName>
</protein>
<reference evidence="1 2" key="1">
    <citation type="journal article" date="2021" name="Hortic Res">
        <title>Chromosome-scale assembly of the Dendrobium chrysotoxum genome enhances the understanding of orchid evolution.</title>
        <authorList>
            <person name="Zhang Y."/>
            <person name="Zhang G.Q."/>
            <person name="Zhang D."/>
            <person name="Liu X.D."/>
            <person name="Xu X.Y."/>
            <person name="Sun W.H."/>
            <person name="Yu X."/>
            <person name="Zhu X."/>
            <person name="Wang Z.W."/>
            <person name="Zhao X."/>
            <person name="Zhong W.Y."/>
            <person name="Chen H."/>
            <person name="Yin W.L."/>
            <person name="Huang T."/>
            <person name="Niu S.C."/>
            <person name="Liu Z.J."/>
        </authorList>
    </citation>
    <scope>NUCLEOTIDE SEQUENCE [LARGE SCALE GENOMIC DNA]</scope>
    <source>
        <strain evidence="1">Lindl</strain>
    </source>
</reference>
<organism evidence="1 2">
    <name type="scientific">Dendrobium chrysotoxum</name>
    <name type="common">Orchid</name>
    <dbReference type="NCBI Taxonomy" id="161865"/>
    <lineage>
        <taxon>Eukaryota</taxon>
        <taxon>Viridiplantae</taxon>
        <taxon>Streptophyta</taxon>
        <taxon>Embryophyta</taxon>
        <taxon>Tracheophyta</taxon>
        <taxon>Spermatophyta</taxon>
        <taxon>Magnoliopsida</taxon>
        <taxon>Liliopsida</taxon>
        <taxon>Asparagales</taxon>
        <taxon>Orchidaceae</taxon>
        <taxon>Epidendroideae</taxon>
        <taxon>Malaxideae</taxon>
        <taxon>Dendrobiinae</taxon>
        <taxon>Dendrobium</taxon>
    </lineage>
</organism>
<gene>
    <name evidence="1" type="ORF">IEQ34_011526</name>
</gene>
<dbReference type="PANTHER" id="PTHR35714:SF1">
    <property type="entry name" value="OS02G0715300 PROTEIN"/>
    <property type="match status" value="1"/>
</dbReference>
<accession>A0AAV7GQS7</accession>